<sequence length="460" mass="50409">MKTNLQNESPKSSLNNQNNIVAKIGLFFAKIAERWLPDAFVFAVLLTVITFLGGMFITDKSPVDMAIYWGDGFWGLLTFTAQIITTFIMSYALALTKPVSKTLESIAGICKTPTSAILLVTFTSLFASLISWAFGLVVAGIIAKLVAKKVRDVDYRVLVAAGYSGFVIWEGGLSSSPALFVATKDHVFQDKIGIIPTSETLFSPLNLAIVIITFFTLPFIMKLVHPKRKEDRFIIDQKLLEDKIEVDTKDSETNYLNDKLEKSRLITVFGGLLGLSYLINHFVKNGFSLDLNTVNLIFLTFALLLYGNVRDLGKGILKASGSVGQFALQYPFYAGIMGMMGASGLALWISDLFTDISTSNTLPLFTFWAAGLLNMFIPSGGGQWAVQAPMVIPAALEMGVNPAKVVMAVAWGDAWTNMIQPFWAIPLLAIAGLKIRDIMGFTVITLVYTGIIISVCMYIF</sequence>
<protein>
    <submittedName>
        <fullName evidence="2">Short-chain fatty acid transporter</fullName>
    </submittedName>
    <submittedName>
        <fullName evidence="3">TIGR00366 family protein</fullName>
    </submittedName>
</protein>
<evidence type="ECO:0000313" key="3">
    <source>
        <dbReference type="EMBL" id="MCH6264658.1"/>
    </source>
</evidence>
<feature type="transmembrane region" description="Helical" evidence="1">
    <location>
        <begin position="116"/>
        <end position="143"/>
    </location>
</feature>
<dbReference type="Pfam" id="PF02667">
    <property type="entry name" value="SCFA_trans"/>
    <property type="match status" value="1"/>
</dbReference>
<comment type="caution">
    <text evidence="2">The sequence shown here is derived from an EMBL/GenBank/DDBJ whole genome shotgun (WGS) entry which is preliminary data.</text>
</comment>
<feature type="transmembrane region" description="Helical" evidence="1">
    <location>
        <begin position="265"/>
        <end position="283"/>
    </location>
</feature>
<reference evidence="2" key="1">
    <citation type="submission" date="2021-05" db="EMBL/GenBank/DDBJ databases">
        <title>Novel Bacillus species.</title>
        <authorList>
            <person name="Liu G."/>
        </authorList>
    </citation>
    <scope>NUCLEOTIDE SEQUENCE</scope>
    <source>
        <strain evidence="2 4">FJAT-50051</strain>
    </source>
</reference>
<evidence type="ECO:0000313" key="4">
    <source>
        <dbReference type="Proteomes" id="UP000677265"/>
    </source>
</evidence>
<evidence type="ECO:0000256" key="1">
    <source>
        <dbReference type="SAM" id="Phobius"/>
    </source>
</evidence>
<accession>A0A942STZ7</accession>
<dbReference type="GO" id="GO:0005886">
    <property type="term" value="C:plasma membrane"/>
    <property type="evidence" value="ECO:0007669"/>
    <property type="project" value="TreeGrafter"/>
</dbReference>
<feature type="transmembrane region" description="Helical" evidence="1">
    <location>
        <begin position="330"/>
        <end position="349"/>
    </location>
</feature>
<feature type="transmembrane region" description="Helical" evidence="1">
    <location>
        <begin position="205"/>
        <end position="224"/>
    </location>
</feature>
<dbReference type="AlphaFoldDB" id="A0A942STZ7"/>
<dbReference type="EMBL" id="JAGYPE010000001">
    <property type="protein sequence ID" value="MBS4179823.1"/>
    <property type="molecule type" value="Genomic_DNA"/>
</dbReference>
<dbReference type="Proteomes" id="UP000677265">
    <property type="component" value="Unassembled WGS sequence"/>
</dbReference>
<feature type="transmembrane region" description="Helical" evidence="1">
    <location>
        <begin position="39"/>
        <end position="58"/>
    </location>
</feature>
<feature type="transmembrane region" description="Helical" evidence="1">
    <location>
        <begin position="289"/>
        <end position="309"/>
    </location>
</feature>
<dbReference type="PANTHER" id="PTHR41983:SF2">
    <property type="entry name" value="SHORT-CHAIN FATTY ACID TRANSPORTER-RELATED"/>
    <property type="match status" value="1"/>
</dbReference>
<dbReference type="InterPro" id="IPR006160">
    <property type="entry name" value="SCFA_transpt_AtoE"/>
</dbReference>
<name>A0A942STZ7_9BACI</name>
<keyword evidence="1" id="KW-0812">Transmembrane</keyword>
<dbReference type="EMBL" id="JAGYPE020000004">
    <property type="protein sequence ID" value="MCH6264658.1"/>
    <property type="molecule type" value="Genomic_DNA"/>
</dbReference>
<feature type="transmembrane region" description="Helical" evidence="1">
    <location>
        <begin position="414"/>
        <end position="432"/>
    </location>
</feature>
<dbReference type="RefSeq" id="WP_213139874.1">
    <property type="nucleotide sequence ID" value="NZ_JAGYPE020000004.1"/>
</dbReference>
<gene>
    <name evidence="2" type="ORF">KHB02_00340</name>
    <name evidence="3" type="ORF">KHB02_003865</name>
</gene>
<keyword evidence="1" id="KW-1133">Transmembrane helix</keyword>
<feature type="transmembrane region" description="Helical" evidence="1">
    <location>
        <begin position="438"/>
        <end position="459"/>
    </location>
</feature>
<feature type="transmembrane region" description="Helical" evidence="1">
    <location>
        <begin position="361"/>
        <end position="377"/>
    </location>
</feature>
<keyword evidence="1" id="KW-0472">Membrane</keyword>
<evidence type="ECO:0000313" key="2">
    <source>
        <dbReference type="EMBL" id="MBS4179823.1"/>
    </source>
</evidence>
<proteinExistence type="predicted"/>
<dbReference type="PANTHER" id="PTHR41983">
    <property type="entry name" value="SHORT-CHAIN FATTY ACID TRANSPORTER-RELATED"/>
    <property type="match status" value="1"/>
</dbReference>
<keyword evidence="4" id="KW-1185">Reference proteome</keyword>
<feature type="transmembrane region" description="Helical" evidence="1">
    <location>
        <begin position="73"/>
        <end position="95"/>
    </location>
</feature>
<organism evidence="2">
    <name type="scientific">Neobacillus citreus</name>
    <dbReference type="NCBI Taxonomy" id="2833578"/>
    <lineage>
        <taxon>Bacteria</taxon>
        <taxon>Bacillati</taxon>
        <taxon>Bacillota</taxon>
        <taxon>Bacilli</taxon>
        <taxon>Bacillales</taxon>
        <taxon>Bacillaceae</taxon>
        <taxon>Neobacillus</taxon>
    </lineage>
</organism>